<accession>A0A5B7JCN0</accession>
<dbReference type="Proteomes" id="UP000324222">
    <property type="component" value="Unassembled WGS sequence"/>
</dbReference>
<evidence type="ECO:0000313" key="2">
    <source>
        <dbReference type="Proteomes" id="UP000324222"/>
    </source>
</evidence>
<sequence>MPHTVEQRSGVGLSSVMYIMCLMFRVQPCKFLLKNPQRSVDFRTDGIYVSCIPSIYHSLRSLRLWWRWHLLDVLRVFDLYT</sequence>
<organism evidence="1 2">
    <name type="scientific">Portunus trituberculatus</name>
    <name type="common">Swimming crab</name>
    <name type="synonym">Neptunus trituberculatus</name>
    <dbReference type="NCBI Taxonomy" id="210409"/>
    <lineage>
        <taxon>Eukaryota</taxon>
        <taxon>Metazoa</taxon>
        <taxon>Ecdysozoa</taxon>
        <taxon>Arthropoda</taxon>
        <taxon>Crustacea</taxon>
        <taxon>Multicrustacea</taxon>
        <taxon>Malacostraca</taxon>
        <taxon>Eumalacostraca</taxon>
        <taxon>Eucarida</taxon>
        <taxon>Decapoda</taxon>
        <taxon>Pleocyemata</taxon>
        <taxon>Brachyura</taxon>
        <taxon>Eubrachyura</taxon>
        <taxon>Portunoidea</taxon>
        <taxon>Portunidae</taxon>
        <taxon>Portuninae</taxon>
        <taxon>Portunus</taxon>
    </lineage>
</organism>
<reference evidence="1 2" key="1">
    <citation type="submission" date="2019-05" db="EMBL/GenBank/DDBJ databases">
        <title>Another draft genome of Portunus trituberculatus and its Hox gene families provides insights of decapod evolution.</title>
        <authorList>
            <person name="Jeong J.-H."/>
            <person name="Song I."/>
            <person name="Kim S."/>
            <person name="Choi T."/>
            <person name="Kim D."/>
            <person name="Ryu S."/>
            <person name="Kim W."/>
        </authorList>
    </citation>
    <scope>NUCLEOTIDE SEQUENCE [LARGE SCALE GENOMIC DNA]</scope>
    <source>
        <tissue evidence="1">Muscle</tissue>
    </source>
</reference>
<proteinExistence type="predicted"/>
<gene>
    <name evidence="1" type="ORF">E2C01_090924</name>
</gene>
<keyword evidence="2" id="KW-1185">Reference proteome</keyword>
<comment type="caution">
    <text evidence="1">The sequence shown here is derived from an EMBL/GenBank/DDBJ whole genome shotgun (WGS) entry which is preliminary data.</text>
</comment>
<dbReference type="EMBL" id="VSRR010103237">
    <property type="protein sequence ID" value="MPC95701.1"/>
    <property type="molecule type" value="Genomic_DNA"/>
</dbReference>
<name>A0A5B7JCN0_PORTR</name>
<dbReference type="AlphaFoldDB" id="A0A5B7JCN0"/>
<protein>
    <submittedName>
        <fullName evidence="1">Uncharacterized protein</fullName>
    </submittedName>
</protein>
<evidence type="ECO:0000313" key="1">
    <source>
        <dbReference type="EMBL" id="MPC95701.1"/>
    </source>
</evidence>